<dbReference type="PROSITE" id="PS00141">
    <property type="entry name" value="ASP_PROTEASE"/>
    <property type="match status" value="1"/>
</dbReference>
<dbReference type="SUPFAM" id="SSF52540">
    <property type="entry name" value="P-loop containing nucleoside triphosphate hydrolases"/>
    <property type="match status" value="1"/>
</dbReference>
<feature type="compositionally biased region" description="Polar residues" evidence="21">
    <location>
        <begin position="932"/>
        <end position="942"/>
    </location>
</feature>
<dbReference type="InterPro" id="IPR031157">
    <property type="entry name" value="G_TR_CS"/>
</dbReference>
<keyword evidence="6" id="KW-0732">Signal</keyword>
<dbReference type="InterPro" id="IPR021109">
    <property type="entry name" value="Peptidase_aspartic_dom_sf"/>
</dbReference>
<dbReference type="PRINTS" id="PR00792">
    <property type="entry name" value="PEPSIN"/>
</dbReference>
<accession>A0A9P7KST9</accession>
<dbReference type="CDD" id="cd01434">
    <property type="entry name" value="EFG_mtEFG1_IV"/>
    <property type="match status" value="1"/>
</dbReference>
<evidence type="ECO:0000256" key="19">
    <source>
        <dbReference type="PIRSR" id="PIRSR601461-2"/>
    </source>
</evidence>
<dbReference type="InterPro" id="IPR015424">
    <property type="entry name" value="PyrdxlP-dep_Trfase"/>
</dbReference>
<organism evidence="24 25">
    <name type="scientific">Fusarium avenaceum</name>
    <dbReference type="NCBI Taxonomy" id="40199"/>
    <lineage>
        <taxon>Eukaryota</taxon>
        <taxon>Fungi</taxon>
        <taxon>Dikarya</taxon>
        <taxon>Ascomycota</taxon>
        <taxon>Pezizomycotina</taxon>
        <taxon>Sordariomycetes</taxon>
        <taxon>Hypocreomycetidae</taxon>
        <taxon>Hypocreales</taxon>
        <taxon>Nectriaceae</taxon>
        <taxon>Fusarium</taxon>
        <taxon>Fusarium tricinctum species complex</taxon>
    </lineage>
</organism>
<dbReference type="EMBL" id="JAGPUO010000008">
    <property type="protein sequence ID" value="KAG5661228.1"/>
    <property type="molecule type" value="Genomic_DNA"/>
</dbReference>
<dbReference type="CDD" id="cd04097">
    <property type="entry name" value="mtEFG1_C"/>
    <property type="match status" value="1"/>
</dbReference>
<feature type="disulfide bond" evidence="19">
    <location>
        <begin position="593"/>
        <end position="597"/>
    </location>
</feature>
<dbReference type="NCBIfam" id="TIGR00231">
    <property type="entry name" value="small_GTP"/>
    <property type="match status" value="1"/>
</dbReference>
<feature type="binding site" evidence="17">
    <location>
        <begin position="1182"/>
        <end position="1185"/>
    </location>
    <ligand>
        <name>GTP</name>
        <dbReference type="ChEBI" id="CHEBI:37565"/>
    </ligand>
</feature>
<keyword evidence="8 20" id="KW-0064">Aspartyl protease</keyword>
<dbReference type="Gene3D" id="3.40.640.10">
    <property type="entry name" value="Type I PLP-dependent aspartate aminotransferase-like (Major domain)"/>
    <property type="match status" value="1"/>
</dbReference>
<evidence type="ECO:0000256" key="14">
    <source>
        <dbReference type="ARBA" id="ARBA00023128"/>
    </source>
</evidence>
<feature type="domain" description="Peptidase A1" evidence="23">
    <location>
        <begin position="563"/>
        <end position="905"/>
    </location>
</feature>
<keyword evidence="9 17" id="KW-0251">Elongation factor</keyword>
<dbReference type="InterPro" id="IPR009022">
    <property type="entry name" value="EFG_III"/>
</dbReference>
<dbReference type="PANTHER" id="PTHR43636">
    <property type="entry name" value="ELONGATION FACTOR G, MITOCHONDRIAL"/>
    <property type="match status" value="1"/>
</dbReference>
<protein>
    <recommendedName>
        <fullName evidence="17">Elongation factor G, mitochondrial</fullName>
        <shortName evidence="17">EF-Gmt</shortName>
    </recommendedName>
    <alternativeName>
        <fullName evidence="17">Elongation factor G 1, mitochondrial</fullName>
        <shortName evidence="17">mEF-G 1</shortName>
    </alternativeName>
    <alternativeName>
        <fullName evidence="17">Elongation factor G1</fullName>
    </alternativeName>
</protein>
<dbReference type="CDD" id="cd04091">
    <property type="entry name" value="mtEFG1_II_like"/>
    <property type="match status" value="1"/>
</dbReference>
<comment type="similarity">
    <text evidence="2">Belongs to the TRAFAC class translation factor GTPase superfamily. Classic translation factor GTPase family. EF-G/EF-2 subfamily.</text>
</comment>
<dbReference type="InterPro" id="IPR035647">
    <property type="entry name" value="EFG_III/V"/>
</dbReference>
<keyword evidence="14 17" id="KW-0496">Mitochondrion</keyword>
<dbReference type="SUPFAM" id="SSF54211">
    <property type="entry name" value="Ribosomal protein S5 domain 2-like"/>
    <property type="match status" value="1"/>
</dbReference>
<evidence type="ECO:0000256" key="8">
    <source>
        <dbReference type="ARBA" id="ARBA00022750"/>
    </source>
</evidence>
<keyword evidence="11" id="KW-0663">Pyridoxal phosphate</keyword>
<evidence type="ECO:0000256" key="2">
    <source>
        <dbReference type="ARBA" id="ARBA00005870"/>
    </source>
</evidence>
<dbReference type="InterPro" id="IPR033876">
    <property type="entry name" value="SAP-like"/>
</dbReference>
<dbReference type="GO" id="GO:0006508">
    <property type="term" value="P:proteolysis"/>
    <property type="evidence" value="ECO:0007669"/>
    <property type="project" value="UniProtKB-KW"/>
</dbReference>
<dbReference type="SUPFAM" id="SSF53383">
    <property type="entry name" value="PLP-dependent transferases"/>
    <property type="match status" value="1"/>
</dbReference>
<dbReference type="Pfam" id="PF00679">
    <property type="entry name" value="EFG_C"/>
    <property type="match status" value="1"/>
</dbReference>
<evidence type="ECO:0000256" key="11">
    <source>
        <dbReference type="ARBA" id="ARBA00022898"/>
    </source>
</evidence>
<dbReference type="SMART" id="SM00838">
    <property type="entry name" value="EFG_C"/>
    <property type="match status" value="1"/>
</dbReference>
<evidence type="ECO:0000256" key="20">
    <source>
        <dbReference type="RuleBase" id="RU000454"/>
    </source>
</evidence>
<dbReference type="Pfam" id="PF03144">
    <property type="entry name" value="GTP_EFTU_D2"/>
    <property type="match status" value="1"/>
</dbReference>
<keyword evidence="10 20" id="KW-0378">Hydrolase</keyword>
<dbReference type="InterPro" id="IPR001461">
    <property type="entry name" value="Aspartic_peptidase_A1"/>
</dbReference>
<evidence type="ECO:0000256" key="17">
    <source>
        <dbReference type="HAMAP-Rule" id="MF_03061"/>
    </source>
</evidence>
<dbReference type="GO" id="GO:0004190">
    <property type="term" value="F:aspartic-type endopeptidase activity"/>
    <property type="evidence" value="ECO:0007669"/>
    <property type="project" value="UniProtKB-KW"/>
</dbReference>
<dbReference type="Gene3D" id="2.40.30.10">
    <property type="entry name" value="Translation factors"/>
    <property type="match status" value="1"/>
</dbReference>
<feature type="region of interest" description="Disordered" evidence="21">
    <location>
        <begin position="932"/>
        <end position="982"/>
    </location>
</feature>
<dbReference type="CDD" id="cd00609">
    <property type="entry name" value="AAT_like"/>
    <property type="match status" value="1"/>
</dbReference>
<dbReference type="PROSITE" id="PS00105">
    <property type="entry name" value="AA_TRANSFER_CLASS_1"/>
    <property type="match status" value="1"/>
</dbReference>
<proteinExistence type="inferred from homology"/>
<dbReference type="GO" id="GO:0005739">
    <property type="term" value="C:mitochondrion"/>
    <property type="evidence" value="ECO:0007669"/>
    <property type="project" value="UniProtKB-SubCell"/>
</dbReference>
<dbReference type="InterPro" id="IPR000640">
    <property type="entry name" value="EFG_V-like"/>
</dbReference>
<feature type="binding site" evidence="17">
    <location>
        <begin position="1053"/>
        <end position="1060"/>
    </location>
    <ligand>
        <name>GTP</name>
        <dbReference type="ChEBI" id="CHEBI:37565"/>
    </ligand>
</feature>
<dbReference type="SMART" id="SM00889">
    <property type="entry name" value="EFG_IV"/>
    <property type="match status" value="1"/>
</dbReference>
<keyword evidence="15 17" id="KW-0342">GTP-binding</keyword>
<dbReference type="CDD" id="cd01886">
    <property type="entry name" value="EF-G"/>
    <property type="match status" value="1"/>
</dbReference>
<evidence type="ECO:0000256" key="15">
    <source>
        <dbReference type="ARBA" id="ARBA00023134"/>
    </source>
</evidence>
<keyword evidence="12 17" id="KW-0648">Protein biosynthesis</keyword>
<comment type="function">
    <text evidence="16">Catalyzes the GTP-dependent ribosomal translocation step during translation elongation. During this step, the ribosome changes from the pre-translocational (PRE) to the post-translocational (POST) state as the newly formed A-site-bound peptidyl-tRNA and P-site-bound deacylated tRNA move to the P and E sites, respectively. Catalyzes the coordinated movement of the two tRNA molecules, the mRNA and conformational changes in the ribosome.</text>
</comment>
<evidence type="ECO:0000256" key="3">
    <source>
        <dbReference type="ARBA" id="ARBA00007441"/>
    </source>
</evidence>
<dbReference type="InterPro" id="IPR014721">
    <property type="entry name" value="Ribsml_uS5_D2-typ_fold_subgr"/>
</dbReference>
<dbReference type="PROSITE" id="PS00301">
    <property type="entry name" value="G_TR_1"/>
    <property type="match status" value="1"/>
</dbReference>
<name>A0A9P7KST9_9HYPO</name>
<evidence type="ECO:0000256" key="16">
    <source>
        <dbReference type="ARBA" id="ARBA00024731"/>
    </source>
</evidence>
<keyword evidence="25" id="KW-1185">Reference proteome</keyword>
<evidence type="ECO:0000256" key="5">
    <source>
        <dbReference type="ARBA" id="ARBA00022670"/>
    </source>
</evidence>
<feature type="active site" evidence="18">
    <location>
        <position position="781"/>
    </location>
</feature>
<dbReference type="Gene3D" id="3.30.70.240">
    <property type="match status" value="1"/>
</dbReference>
<dbReference type="InterPro" id="IPR005225">
    <property type="entry name" value="Small_GTP-bd"/>
</dbReference>
<dbReference type="HAMAP" id="MF_00054_B">
    <property type="entry name" value="EF_G_EF_2_B"/>
    <property type="match status" value="1"/>
</dbReference>
<dbReference type="Pfam" id="PF00026">
    <property type="entry name" value="Asp"/>
    <property type="match status" value="1"/>
</dbReference>
<dbReference type="InterPro" id="IPR047872">
    <property type="entry name" value="EFG_IV"/>
</dbReference>
<evidence type="ECO:0000256" key="7">
    <source>
        <dbReference type="ARBA" id="ARBA00022741"/>
    </source>
</evidence>
<comment type="function">
    <text evidence="17">Mitochondrial GTPase that catalyzes the GTP-dependent ribosomal translocation step during translation elongation. During this step, the ribosome changes from the pre-translocational (PRE) to the post-translocational (POST) state as the newly formed A-site-bound peptidyl-tRNA and P-site-bound deacylated tRNA move to the P and E sites, respectively. Catalyzes the coordinated movement of the two tRNA molecules, the mRNA and conformational changes in the ribosome.</text>
</comment>
<evidence type="ECO:0000256" key="10">
    <source>
        <dbReference type="ARBA" id="ARBA00022801"/>
    </source>
</evidence>
<dbReference type="CDD" id="cd16262">
    <property type="entry name" value="EFG_III"/>
    <property type="match status" value="1"/>
</dbReference>
<evidence type="ECO:0000256" key="12">
    <source>
        <dbReference type="ARBA" id="ARBA00022917"/>
    </source>
</evidence>
<dbReference type="GO" id="GO:0003746">
    <property type="term" value="F:translation elongation factor activity"/>
    <property type="evidence" value="ECO:0007669"/>
    <property type="project" value="UniProtKB-UniRule"/>
</dbReference>
<dbReference type="InterPro" id="IPR004839">
    <property type="entry name" value="Aminotransferase_I/II_large"/>
</dbReference>
<dbReference type="GO" id="GO:0005525">
    <property type="term" value="F:GTP binding"/>
    <property type="evidence" value="ECO:0007669"/>
    <property type="project" value="UniProtKB-UniRule"/>
</dbReference>
<evidence type="ECO:0000259" key="23">
    <source>
        <dbReference type="PROSITE" id="PS51767"/>
    </source>
</evidence>
<evidence type="ECO:0000313" key="25">
    <source>
        <dbReference type="Proteomes" id="UP000782241"/>
    </source>
</evidence>
<dbReference type="Proteomes" id="UP000782241">
    <property type="component" value="Unassembled WGS sequence"/>
</dbReference>
<gene>
    <name evidence="17" type="primary">MEF1</name>
    <name evidence="24" type="ORF">KAF25_002871</name>
</gene>
<evidence type="ECO:0000256" key="6">
    <source>
        <dbReference type="ARBA" id="ARBA00022729"/>
    </source>
</evidence>
<evidence type="ECO:0000313" key="24">
    <source>
        <dbReference type="EMBL" id="KAG5661228.1"/>
    </source>
</evidence>
<dbReference type="InterPro" id="IPR027417">
    <property type="entry name" value="P-loop_NTPase"/>
</dbReference>
<dbReference type="Gene3D" id="3.40.50.300">
    <property type="entry name" value="P-loop containing nucleotide triphosphate hydrolases"/>
    <property type="match status" value="1"/>
</dbReference>
<dbReference type="GO" id="GO:0030170">
    <property type="term" value="F:pyridoxal phosphate binding"/>
    <property type="evidence" value="ECO:0007669"/>
    <property type="project" value="InterPro"/>
</dbReference>
<comment type="similarity">
    <text evidence="17">Belongs to the GTP-binding elongation factor family. EF-G/EF-2 subfamily.</text>
</comment>
<dbReference type="Pfam" id="PF00009">
    <property type="entry name" value="GTP_EFTU"/>
    <property type="match status" value="1"/>
</dbReference>
<dbReference type="Gene3D" id="2.40.70.10">
    <property type="entry name" value="Acid Proteases"/>
    <property type="match status" value="2"/>
</dbReference>
<dbReference type="FunFam" id="3.40.50.300:FF:000558">
    <property type="entry name" value="Elongation factor G, mitochondrial"/>
    <property type="match status" value="1"/>
</dbReference>
<dbReference type="InterPro" id="IPR001969">
    <property type="entry name" value="Aspartic_peptidase_AS"/>
</dbReference>
<dbReference type="InterPro" id="IPR004540">
    <property type="entry name" value="Transl_elong_EFG/EF2"/>
</dbReference>
<comment type="subcellular location">
    <subcellularLocation>
        <location evidence="1 17">Mitochondrion</location>
    </subcellularLocation>
</comment>
<evidence type="ECO:0000256" key="9">
    <source>
        <dbReference type="ARBA" id="ARBA00022768"/>
    </source>
</evidence>
<keyword evidence="19" id="KW-1015">Disulfide bond</keyword>
<dbReference type="PROSITE" id="PS51722">
    <property type="entry name" value="G_TR_2"/>
    <property type="match status" value="1"/>
</dbReference>
<evidence type="ECO:0000256" key="18">
    <source>
        <dbReference type="PIRSR" id="PIRSR601461-1"/>
    </source>
</evidence>
<dbReference type="Gene3D" id="3.90.1150.10">
    <property type="entry name" value="Aspartate Aminotransferase, domain 1"/>
    <property type="match status" value="1"/>
</dbReference>
<dbReference type="Pfam" id="PF00155">
    <property type="entry name" value="Aminotran_1_2"/>
    <property type="match status" value="1"/>
</dbReference>
<keyword evidence="5 20" id="KW-0645">Protease</keyword>
<feature type="domain" description="Tr-type G" evidence="22">
    <location>
        <begin position="1044"/>
        <end position="1330"/>
    </location>
</feature>
<dbReference type="PANTHER" id="PTHR43636:SF2">
    <property type="entry name" value="ELONGATION FACTOR G, MITOCHONDRIAL"/>
    <property type="match status" value="1"/>
</dbReference>
<dbReference type="InterPro" id="IPR015421">
    <property type="entry name" value="PyrdxlP-dep_Trfase_major"/>
</dbReference>
<dbReference type="CDD" id="cd05474">
    <property type="entry name" value="SAP_like"/>
    <property type="match status" value="1"/>
</dbReference>
<comment type="caution">
    <text evidence="24">The sequence shown here is derived from an EMBL/GenBank/DDBJ whole genome shotgun (WGS) entry which is preliminary data.</text>
</comment>
<dbReference type="NCBIfam" id="TIGR00484">
    <property type="entry name" value="EF-G"/>
    <property type="match status" value="1"/>
</dbReference>
<dbReference type="InterPro" id="IPR020568">
    <property type="entry name" value="Ribosomal_Su5_D2-typ_SF"/>
</dbReference>
<feature type="binding site" evidence="17">
    <location>
        <begin position="1128"/>
        <end position="1132"/>
    </location>
    <ligand>
        <name>GTP</name>
        <dbReference type="ChEBI" id="CHEBI:37565"/>
    </ligand>
</feature>
<dbReference type="FunFam" id="2.40.30.10:FF:000022">
    <property type="entry name" value="Elongation factor G, mitochondrial"/>
    <property type="match status" value="1"/>
</dbReference>
<reference evidence="24" key="1">
    <citation type="submission" date="2021-04" db="EMBL/GenBank/DDBJ databases">
        <title>Draft genome of Fusarium avenaceum strain F156N33, isolated from an atmospheric sample in Virginia.</title>
        <authorList>
            <person name="Yang S."/>
            <person name="Vinatzer B.A."/>
            <person name="Coleman J."/>
        </authorList>
    </citation>
    <scope>NUCLEOTIDE SEQUENCE</scope>
    <source>
        <strain evidence="24">F156N33</strain>
    </source>
</reference>
<evidence type="ECO:0000256" key="4">
    <source>
        <dbReference type="ARBA" id="ARBA00007447"/>
    </source>
</evidence>
<dbReference type="Gene3D" id="3.30.230.10">
    <property type="match status" value="1"/>
</dbReference>
<dbReference type="InterPro" id="IPR041095">
    <property type="entry name" value="EFG_II"/>
</dbReference>
<dbReference type="InterPro" id="IPR000795">
    <property type="entry name" value="T_Tr_GTP-bd_dom"/>
</dbReference>
<comment type="similarity">
    <text evidence="3">Belongs to the class-I pyridoxal-phosphate-dependent aminotransferase family.</text>
</comment>
<evidence type="ECO:0000259" key="22">
    <source>
        <dbReference type="PROSITE" id="PS51722"/>
    </source>
</evidence>
<dbReference type="PROSITE" id="PS51767">
    <property type="entry name" value="PEPTIDASE_A1"/>
    <property type="match status" value="1"/>
</dbReference>
<dbReference type="InterPro" id="IPR015422">
    <property type="entry name" value="PyrdxlP-dep_Trfase_small"/>
</dbReference>
<dbReference type="InterPro" id="IPR033121">
    <property type="entry name" value="PEPTIDASE_A1"/>
</dbReference>
<feature type="active site" evidence="18">
    <location>
        <position position="581"/>
    </location>
</feature>
<dbReference type="InterPro" id="IPR035649">
    <property type="entry name" value="EFG_V"/>
</dbReference>
<dbReference type="InterPro" id="IPR004161">
    <property type="entry name" value="EFTu-like_2"/>
</dbReference>
<dbReference type="GO" id="GO:0003924">
    <property type="term" value="F:GTPase activity"/>
    <property type="evidence" value="ECO:0007669"/>
    <property type="project" value="UniProtKB-UniRule"/>
</dbReference>
<dbReference type="SUPFAM" id="SSF50630">
    <property type="entry name" value="Acid proteases"/>
    <property type="match status" value="1"/>
</dbReference>
<dbReference type="InterPro" id="IPR004838">
    <property type="entry name" value="NHTrfase_class1_PyrdxlP-BS"/>
</dbReference>
<keyword evidence="13" id="KW-0809">Transit peptide</keyword>
<dbReference type="InterPro" id="IPR009000">
    <property type="entry name" value="Transl_B-barrel_sf"/>
</dbReference>
<comment type="pathway">
    <text evidence="17">Protein biosynthesis; polypeptide chain elongation.</text>
</comment>
<comment type="similarity">
    <text evidence="4 20">Belongs to the peptidase A1 family.</text>
</comment>
<sequence>MGAMIESIAEPINEYTTSFLYKLSRMVRVVPFAVEQWMDEYETTPGVLNVAETCAASISIDDLVSMCKDPRAPGPIDTSLKLTYGPIPGSHVLRERIAAQCSTEETQLVAEDIVVTQGAIGANFLALYSLLGPSDHVVCVYPTYQQLYDVPHSIGAEVTLWKLREEENFIPNVGELEKLIQENTKMIIINNPNNPTGAPIHNNVLKQIAQIAKEKGIILFSDEVYRPLFHGGASGQIEVPQPAVTLGYEKTITTGSMSKGYALAGIRVGWIASKDKSIISAIMAARDYTTISVSQIDDQIARYALSPAVRPSLVNRNLTLARTNSRLLKEFIERYNSVCSWTEPTAGTTAFIRFSKNSQPINDVEFCLDLLKKNNVLLVAGSRCFGGDKDFKGYCKGRRAILAPQHARTQPSARMGKSGRSRKVPTVVRSSLVTKLAWPPCRFFHITQQFLLSIDTLSLIFDPDSSFNLFKLSEDAFAIVSYINRLVGSAPTHPMEEGGVTPFNAIPELSWLVAASLVSTWGIAKAQIIQWTIEGRHPQPHLARRSKTTYEEVISNDRSQGGYFTDVTIGNPPQNITLQLDTGSSDVWVPWNCANICEEDDHGKGGCPFGSFDPDKSKSFKHVAPGMFGITFVDDSYVKGDYFEDHFELDGAVISNLTMGLAVKTNISYGLIGVGYAKNEASGSTADVIYPNLPVAMWQAGYTNTIAYSVWLNDLDAKSGSIMFGGVDAAKFVGDMRRIDIQKLDGHYYHFIVALTSLVATSSSGSDNLTSDSFPIKAVLDSGTTLSYLPNDLVTEIWKEVGAVWSSYYGVAVLPCEYGKNQGNFTFGFAGPDGPHISVGMDELVLTLTSDERNMPTFESGPYKGESICTFGIQNDTSDLYLLGNTFLRSAYVVYDLVNNEVGIAATDFNSTKTNPVAFESYGATIPSATEVANQHQATENPSVPGHNYTAADGFQESDRDSNNDDEDNAASLLAPSGQSSCGSHSFTVSAAAPVWESRRAFSQTKRACSAAQEALKKAQEDAASLTPEYVAANMSTEEAKRLSRVRNIGIAAHIDSGKTTVSERVLFYTGRINSIHEVRGKDSVGAKMDSMELEREKGITIQSAATFADWKKTENGKEETYHFNLIDTPGHIDFTIEVERALRVLDGAVMILCAVSGVQSQTITVDRQMKRYNVPRLSFVNKMDRMGANPWKAVEQINTKLKIPAAAIQIPIGAEDEFLGVVDLINMQAMYFEGPRGTKVRVTDQIPGPLQELAKEKRQVLIEKLADVDDEMAELYLDEQEPTNAQIKAAIRRATIARAFTPVMMGSALADKGVQPMLDAVCDYLPNPSEIENTGLDKSQGEKTVKLVPYNSLPFVGLAFKLEENNYGQLTYIRVYQGKLSKGTYLFNSRTDKKVRIPRIVRMHSNEMEDVSEVGAGEICAVFGVDCASGDTFTDGGLPYTMTSMFVPEAVMSLSIKPKRTGDADNFSKAMNRFQREDPTFRVHVDAESEETIISGMGELHLEVYVERLRREYKTDCVTGQPRVAYRETIARRADYDFLFKRQSGGPGDFARVAGWIEPNDKPDENHYESQVVGGNIPDKFLSACAKGFESVCEKGPLLGHRVIGAKMVVNDGATHVTDSSDHAFNLATQMAFKKSFPEAGGQVLEPLMKTTITAPNEFQGNILMLMNKRNATIHDTDIGSEDFTLICDCSLNAMFGFSSQLRAATQGKGEFSMEFSHYAPAPPHLQKELVAKHQAEIEAKRTK</sequence>
<evidence type="ECO:0000256" key="13">
    <source>
        <dbReference type="ARBA" id="ARBA00022946"/>
    </source>
</evidence>
<dbReference type="Pfam" id="PF14492">
    <property type="entry name" value="EFG_III"/>
    <property type="match status" value="1"/>
</dbReference>
<dbReference type="SUPFAM" id="SSF50447">
    <property type="entry name" value="Translation proteins"/>
    <property type="match status" value="1"/>
</dbReference>
<dbReference type="SUPFAM" id="SSF54980">
    <property type="entry name" value="EF-G C-terminal domain-like"/>
    <property type="match status" value="2"/>
</dbReference>
<dbReference type="FunFam" id="3.30.70.870:FF:000001">
    <property type="entry name" value="Elongation factor G"/>
    <property type="match status" value="1"/>
</dbReference>
<dbReference type="GO" id="GO:0070125">
    <property type="term" value="P:mitochondrial translational elongation"/>
    <property type="evidence" value="ECO:0007669"/>
    <property type="project" value="UniProtKB-UniRule"/>
</dbReference>
<dbReference type="Pfam" id="PF03764">
    <property type="entry name" value="EFG_IV"/>
    <property type="match status" value="1"/>
</dbReference>
<dbReference type="Gene3D" id="3.30.70.870">
    <property type="entry name" value="Elongation Factor G (Translational Gtpase), domain 3"/>
    <property type="match status" value="1"/>
</dbReference>
<keyword evidence="7 17" id="KW-0547">Nucleotide-binding</keyword>
<dbReference type="FunFam" id="3.30.70.240:FF:000015">
    <property type="entry name" value="Elongation factor G, mitochondrial"/>
    <property type="match status" value="1"/>
</dbReference>
<evidence type="ECO:0000256" key="21">
    <source>
        <dbReference type="SAM" id="MobiDB-lite"/>
    </source>
</evidence>
<evidence type="ECO:0000256" key="1">
    <source>
        <dbReference type="ARBA" id="ARBA00004173"/>
    </source>
</evidence>
<dbReference type="InterPro" id="IPR005517">
    <property type="entry name" value="Transl_elong_EFG/EF2_IV"/>
</dbReference>